<dbReference type="GO" id="GO:0036503">
    <property type="term" value="P:ERAD pathway"/>
    <property type="evidence" value="ECO:0007669"/>
    <property type="project" value="TreeGrafter"/>
</dbReference>
<evidence type="ECO:0000256" key="6">
    <source>
        <dbReference type="ARBA" id="ARBA00022723"/>
    </source>
</evidence>
<evidence type="ECO:0000256" key="13">
    <source>
        <dbReference type="ARBA" id="ARBA00023054"/>
    </source>
</evidence>
<dbReference type="Proteomes" id="UP001058974">
    <property type="component" value="Chromosome 3"/>
</dbReference>
<evidence type="ECO:0000256" key="8">
    <source>
        <dbReference type="ARBA" id="ARBA00022759"/>
    </source>
</evidence>
<dbReference type="Gene3D" id="1.25.40.20">
    <property type="entry name" value="Ankyrin repeat-containing domain"/>
    <property type="match status" value="1"/>
</dbReference>
<keyword evidence="6" id="KW-0479">Metal-binding</keyword>
<keyword evidence="11" id="KW-0862">Zinc</keyword>
<comment type="similarity">
    <text evidence="3 15">Belongs to the ANKZF1/VMS1 family.</text>
</comment>
<evidence type="ECO:0000256" key="4">
    <source>
        <dbReference type="ARBA" id="ARBA00022490"/>
    </source>
</evidence>
<dbReference type="GO" id="GO:0008270">
    <property type="term" value="F:zinc ion binding"/>
    <property type="evidence" value="ECO:0007669"/>
    <property type="project" value="UniProtKB-KW"/>
</dbReference>
<dbReference type="PROSITE" id="PS50088">
    <property type="entry name" value="ANK_REPEAT"/>
    <property type="match status" value="1"/>
</dbReference>
<sequence length="632" mass="70643">MTPSQEKRHRSIFELPSNYFDSCRLLPSPHSSISDLNANHETLQSPSTDAVVLGTRLTCNTCKAQFDSLQDQRSHFKSDIHRFNVKLTIAGKHIVKEEDFEVLTSDFVKDYDVSSISGSESDTDDDDSENECRARSDVRGKYSESFKQKLFVCLQTGQRVSVWKCLIMNVSENVLYGDEQVQKNLAERLKSLTVEPRDNSRLRIVLLASGGHFAGCVFDGETVVVHKTFHRYVVRAKAGKKQSTNDASGRAAHSAGASLRRYNELALKKEVHELLTAWRPYFDASICIFIHAPSSSRQLLYDGEKPCFTNPQCARNIAMIVRRPTLREAKRVYGQLTLVSYEADEKEVLQSNQQDAEPPIRIAKRNGALPASKVDMAGLDKNNKAEACSSNQNDEPLISSNDESENELSGKSTPLHQAAQSADSQKVTELLEQGLDPCIKDGRGRTPYMLAPDKEVRNTFRRFMASNPDKWDWNAAKVPSALTKEMEESQAAKQAEKDAKRKARAKELKKLRKAKEKKAQAEAAEKQKIAPTSATGQSQPRSGVKLSKEEELKRAQDEEREKRAAAAERRMAALKIQANNSISEANKSGLTSDIVCSCCNSSLAGKVPFHRYNYKYCSTSCMHVHKEILEDG</sequence>
<evidence type="ECO:0000256" key="15">
    <source>
        <dbReference type="PROSITE-ProRule" id="PRU01389"/>
    </source>
</evidence>
<dbReference type="GO" id="GO:0004519">
    <property type="term" value="F:endonuclease activity"/>
    <property type="evidence" value="ECO:0007669"/>
    <property type="project" value="UniProtKB-KW"/>
</dbReference>
<comment type="subcellular location">
    <subcellularLocation>
        <location evidence="1">Cell membrane</location>
        <topology evidence="1">Peripheral membrane protein</topology>
        <orientation evidence="1">Cytoplasmic side</orientation>
    </subcellularLocation>
    <subcellularLocation>
        <location evidence="2">Cytoplasm</location>
    </subcellularLocation>
</comment>
<keyword evidence="19" id="KW-1185">Reference proteome</keyword>
<evidence type="ECO:0000256" key="16">
    <source>
        <dbReference type="SAM" id="MobiDB-lite"/>
    </source>
</evidence>
<feature type="domain" description="VLRF1" evidence="17">
    <location>
        <begin position="199"/>
        <end position="339"/>
    </location>
</feature>
<feature type="compositionally biased region" description="Basic and acidic residues" evidence="16">
    <location>
        <begin position="546"/>
        <end position="565"/>
    </location>
</feature>
<dbReference type="OrthoDB" id="429841at2759"/>
<keyword evidence="13" id="KW-0175">Coiled coil</keyword>
<dbReference type="Gramene" id="Psat03G0378900-T1">
    <property type="protein sequence ID" value="KAI5428930.1"/>
    <property type="gene ID" value="KIW84_033789"/>
</dbReference>
<dbReference type="InterPro" id="IPR047139">
    <property type="entry name" value="ANKZ1/VMS1"/>
</dbReference>
<dbReference type="InterPro" id="IPR036770">
    <property type="entry name" value="Ankyrin_rpt-contain_sf"/>
</dbReference>
<dbReference type="GO" id="GO:0016787">
    <property type="term" value="F:hydrolase activity"/>
    <property type="evidence" value="ECO:0007669"/>
    <property type="project" value="UniProtKB-KW"/>
</dbReference>
<comment type="caution">
    <text evidence="18">The sequence shown here is derived from an EMBL/GenBank/DDBJ whole genome shotgun (WGS) entry which is preliminary data.</text>
</comment>
<evidence type="ECO:0000313" key="18">
    <source>
        <dbReference type="EMBL" id="KAI5428930.1"/>
    </source>
</evidence>
<evidence type="ECO:0000256" key="11">
    <source>
        <dbReference type="ARBA" id="ARBA00022833"/>
    </source>
</evidence>
<dbReference type="EMBL" id="JAMSHJ010000003">
    <property type="protein sequence ID" value="KAI5428930.1"/>
    <property type="molecule type" value="Genomic_DNA"/>
</dbReference>
<dbReference type="PROSITE" id="PS50297">
    <property type="entry name" value="ANK_REP_REGION"/>
    <property type="match status" value="1"/>
</dbReference>
<comment type="domain">
    <text evidence="15">The VLRF1 domain mediates binding to the 60S ribosomal subunit.</text>
</comment>
<dbReference type="InterPro" id="IPR002110">
    <property type="entry name" value="Ankyrin_rpt"/>
</dbReference>
<feature type="compositionally biased region" description="Polar residues" evidence="16">
    <location>
        <begin position="388"/>
        <end position="426"/>
    </location>
</feature>
<keyword evidence="12 14" id="KW-0040">ANK repeat</keyword>
<evidence type="ECO:0000256" key="3">
    <source>
        <dbReference type="ARBA" id="ARBA00009262"/>
    </source>
</evidence>
<feature type="repeat" description="ANK" evidence="14">
    <location>
        <begin position="410"/>
        <end position="442"/>
    </location>
</feature>
<dbReference type="GO" id="GO:0005737">
    <property type="term" value="C:cytoplasm"/>
    <property type="evidence" value="ECO:0007669"/>
    <property type="project" value="UniProtKB-SubCell"/>
</dbReference>
<keyword evidence="10 15" id="KW-0378">Hydrolase</keyword>
<gene>
    <name evidence="18" type="ORF">KIW84_033789</name>
</gene>
<dbReference type="Pfam" id="PF18826">
    <property type="entry name" value="bVLRF1"/>
    <property type="match status" value="1"/>
</dbReference>
<dbReference type="PROSITE" id="PS52044">
    <property type="entry name" value="VLRF1"/>
    <property type="match status" value="1"/>
</dbReference>
<dbReference type="InterPro" id="IPR041175">
    <property type="entry name" value="VLRF1/Vms1"/>
</dbReference>
<reference evidence="18 19" key="1">
    <citation type="journal article" date="2022" name="Nat. Genet.">
        <title>Improved pea reference genome and pan-genome highlight genomic features and evolutionary characteristics.</title>
        <authorList>
            <person name="Yang T."/>
            <person name="Liu R."/>
            <person name="Luo Y."/>
            <person name="Hu S."/>
            <person name="Wang D."/>
            <person name="Wang C."/>
            <person name="Pandey M.K."/>
            <person name="Ge S."/>
            <person name="Xu Q."/>
            <person name="Li N."/>
            <person name="Li G."/>
            <person name="Huang Y."/>
            <person name="Saxena R.K."/>
            <person name="Ji Y."/>
            <person name="Li M."/>
            <person name="Yan X."/>
            <person name="He Y."/>
            <person name="Liu Y."/>
            <person name="Wang X."/>
            <person name="Xiang C."/>
            <person name="Varshney R.K."/>
            <person name="Ding H."/>
            <person name="Gao S."/>
            <person name="Zong X."/>
        </authorList>
    </citation>
    <scope>NUCLEOTIDE SEQUENCE [LARGE SCALE GENOMIC DNA]</scope>
    <source>
        <strain evidence="18 19">cv. Zhongwan 6</strain>
    </source>
</reference>
<keyword evidence="9" id="KW-0863">Zinc-finger</keyword>
<feature type="compositionally biased region" description="Basic residues" evidence="16">
    <location>
        <begin position="500"/>
        <end position="516"/>
    </location>
</feature>
<evidence type="ECO:0000256" key="5">
    <source>
        <dbReference type="ARBA" id="ARBA00022722"/>
    </source>
</evidence>
<dbReference type="PROSITE" id="PS00028">
    <property type="entry name" value="ZINC_FINGER_C2H2_1"/>
    <property type="match status" value="1"/>
</dbReference>
<protein>
    <recommendedName>
        <fullName evidence="17">VLRF1 domain-containing protein</fullName>
    </recommendedName>
</protein>
<dbReference type="InterPro" id="IPR041540">
    <property type="entry name" value="VATC"/>
</dbReference>
<keyword evidence="8 15" id="KW-0255">Endonuclease</keyword>
<evidence type="ECO:0000256" key="12">
    <source>
        <dbReference type="ARBA" id="ARBA00023043"/>
    </source>
</evidence>
<dbReference type="PANTHER" id="PTHR16036:SF2">
    <property type="entry name" value="TRNA ENDONUCLEASE ANKZF1"/>
    <property type="match status" value="1"/>
</dbReference>
<dbReference type="Pfam" id="PF18716">
    <property type="entry name" value="VATC"/>
    <property type="match status" value="1"/>
</dbReference>
<keyword evidence="5 15" id="KW-0540">Nuclease</keyword>
<keyword evidence="7" id="KW-0677">Repeat</keyword>
<feature type="region of interest" description="Disordered" evidence="16">
    <location>
        <begin position="484"/>
        <end position="565"/>
    </location>
</feature>
<dbReference type="PANTHER" id="PTHR16036">
    <property type="entry name" value="ANKYRIN REPEAT AND ZINC FINGER DOMAIN-CONTAINING PROTEIN 1"/>
    <property type="match status" value="1"/>
</dbReference>
<dbReference type="SUPFAM" id="SSF48403">
    <property type="entry name" value="Ankyrin repeat"/>
    <property type="match status" value="1"/>
</dbReference>
<keyword evidence="4 15" id="KW-0963">Cytoplasm</keyword>
<feature type="compositionally biased region" description="Basic and acidic residues" evidence="16">
    <location>
        <begin position="517"/>
        <end position="528"/>
    </location>
</feature>
<dbReference type="AlphaFoldDB" id="A0A9D5B3K4"/>
<evidence type="ECO:0000256" key="14">
    <source>
        <dbReference type="PROSITE-ProRule" id="PRU00023"/>
    </source>
</evidence>
<evidence type="ECO:0000256" key="10">
    <source>
        <dbReference type="ARBA" id="ARBA00022801"/>
    </source>
</evidence>
<evidence type="ECO:0000256" key="9">
    <source>
        <dbReference type="ARBA" id="ARBA00022771"/>
    </source>
</evidence>
<evidence type="ECO:0000256" key="2">
    <source>
        <dbReference type="ARBA" id="ARBA00004496"/>
    </source>
</evidence>
<name>A0A9D5B3K4_PEA</name>
<feature type="active site" evidence="15">
    <location>
        <position position="242"/>
    </location>
</feature>
<organism evidence="18 19">
    <name type="scientific">Pisum sativum</name>
    <name type="common">Garden pea</name>
    <name type="synonym">Lathyrus oleraceus</name>
    <dbReference type="NCBI Taxonomy" id="3888"/>
    <lineage>
        <taxon>Eukaryota</taxon>
        <taxon>Viridiplantae</taxon>
        <taxon>Streptophyta</taxon>
        <taxon>Embryophyta</taxon>
        <taxon>Tracheophyta</taxon>
        <taxon>Spermatophyta</taxon>
        <taxon>Magnoliopsida</taxon>
        <taxon>eudicotyledons</taxon>
        <taxon>Gunneridae</taxon>
        <taxon>Pentapetalae</taxon>
        <taxon>rosids</taxon>
        <taxon>fabids</taxon>
        <taxon>Fabales</taxon>
        <taxon>Fabaceae</taxon>
        <taxon>Papilionoideae</taxon>
        <taxon>50 kb inversion clade</taxon>
        <taxon>NPAAA clade</taxon>
        <taxon>Hologalegina</taxon>
        <taxon>IRL clade</taxon>
        <taxon>Fabeae</taxon>
        <taxon>Lathyrus</taxon>
    </lineage>
</organism>
<evidence type="ECO:0000313" key="19">
    <source>
        <dbReference type="Proteomes" id="UP001058974"/>
    </source>
</evidence>
<evidence type="ECO:0000256" key="1">
    <source>
        <dbReference type="ARBA" id="ARBA00004413"/>
    </source>
</evidence>
<proteinExistence type="inferred from homology"/>
<accession>A0A9D5B3K4</accession>
<dbReference type="InterPro" id="IPR013087">
    <property type="entry name" value="Znf_C2H2_type"/>
</dbReference>
<feature type="region of interest" description="Disordered" evidence="16">
    <location>
        <begin position="386"/>
        <end position="426"/>
    </location>
</feature>
<feature type="compositionally biased region" description="Polar residues" evidence="16">
    <location>
        <begin position="530"/>
        <end position="541"/>
    </location>
</feature>
<evidence type="ECO:0000256" key="7">
    <source>
        <dbReference type="ARBA" id="ARBA00022737"/>
    </source>
</evidence>
<dbReference type="GO" id="GO:0005886">
    <property type="term" value="C:plasma membrane"/>
    <property type="evidence" value="ECO:0007669"/>
    <property type="project" value="UniProtKB-SubCell"/>
</dbReference>
<evidence type="ECO:0000259" key="17">
    <source>
        <dbReference type="PROSITE" id="PS52044"/>
    </source>
</evidence>